<organism evidence="5 6">
    <name type="scientific">Paraburkholderia susongensis</name>
    <dbReference type="NCBI Taxonomy" id="1515439"/>
    <lineage>
        <taxon>Bacteria</taxon>
        <taxon>Pseudomonadati</taxon>
        <taxon>Pseudomonadota</taxon>
        <taxon>Betaproteobacteria</taxon>
        <taxon>Burkholderiales</taxon>
        <taxon>Burkholderiaceae</taxon>
        <taxon>Paraburkholderia</taxon>
    </lineage>
</organism>
<dbReference type="InterPro" id="IPR051010">
    <property type="entry name" value="BCAA_transport"/>
</dbReference>
<keyword evidence="2 3" id="KW-0732">Signal</keyword>
<dbReference type="STRING" id="1515439.SAMN06265784_105134"/>
<evidence type="ECO:0000259" key="4">
    <source>
        <dbReference type="Pfam" id="PF13458"/>
    </source>
</evidence>
<dbReference type="Proteomes" id="UP000193228">
    <property type="component" value="Unassembled WGS sequence"/>
</dbReference>
<evidence type="ECO:0000313" key="6">
    <source>
        <dbReference type="Proteomes" id="UP000193228"/>
    </source>
</evidence>
<protein>
    <submittedName>
        <fullName evidence="5">Branched-chain amino acid transport system substrate-binding protein</fullName>
    </submittedName>
</protein>
<reference evidence="6" key="1">
    <citation type="submission" date="2017-04" db="EMBL/GenBank/DDBJ databases">
        <authorList>
            <person name="Varghese N."/>
            <person name="Submissions S."/>
        </authorList>
    </citation>
    <scope>NUCLEOTIDE SEQUENCE [LARGE SCALE GENOMIC DNA]</scope>
    <source>
        <strain evidence="6">LMG 29540</strain>
    </source>
</reference>
<keyword evidence="6" id="KW-1185">Reference proteome</keyword>
<evidence type="ECO:0000313" key="5">
    <source>
        <dbReference type="EMBL" id="SMG49467.1"/>
    </source>
</evidence>
<dbReference type="PANTHER" id="PTHR30483:SF6">
    <property type="entry name" value="PERIPLASMIC BINDING PROTEIN OF ABC TRANSPORTER FOR NATURAL AMINO ACIDS"/>
    <property type="match status" value="1"/>
</dbReference>
<name>A0A1X7L7B2_9BURK</name>
<dbReference type="AlphaFoldDB" id="A0A1X7L7B2"/>
<proteinExistence type="inferred from homology"/>
<dbReference type="CDD" id="cd06327">
    <property type="entry name" value="PBP1_SBP-like"/>
    <property type="match status" value="1"/>
</dbReference>
<gene>
    <name evidence="5" type="ORF">SAMN06265784_105134</name>
</gene>
<dbReference type="SUPFAM" id="SSF53822">
    <property type="entry name" value="Periplasmic binding protein-like I"/>
    <property type="match status" value="1"/>
</dbReference>
<feature type="domain" description="Leucine-binding protein" evidence="4">
    <location>
        <begin position="37"/>
        <end position="376"/>
    </location>
</feature>
<dbReference type="InterPro" id="IPR028082">
    <property type="entry name" value="Peripla_BP_I"/>
</dbReference>
<comment type="similarity">
    <text evidence="1">Belongs to the leucine-binding protein family.</text>
</comment>
<dbReference type="PANTHER" id="PTHR30483">
    <property type="entry name" value="LEUCINE-SPECIFIC-BINDING PROTEIN"/>
    <property type="match status" value="1"/>
</dbReference>
<dbReference type="InterPro" id="IPR028081">
    <property type="entry name" value="Leu-bd"/>
</dbReference>
<dbReference type="Pfam" id="PF13458">
    <property type="entry name" value="Peripla_BP_6"/>
    <property type="match status" value="1"/>
</dbReference>
<evidence type="ECO:0000256" key="3">
    <source>
        <dbReference type="SAM" id="SignalP"/>
    </source>
</evidence>
<evidence type="ECO:0000256" key="2">
    <source>
        <dbReference type="ARBA" id="ARBA00022729"/>
    </source>
</evidence>
<dbReference type="Gene3D" id="3.40.50.2300">
    <property type="match status" value="2"/>
</dbReference>
<accession>A0A1X7L7B2</accession>
<evidence type="ECO:0000256" key="1">
    <source>
        <dbReference type="ARBA" id="ARBA00010062"/>
    </source>
</evidence>
<feature type="chain" id="PRO_5012281843" evidence="3">
    <location>
        <begin position="23"/>
        <end position="413"/>
    </location>
</feature>
<dbReference type="RefSeq" id="WP_085485062.1">
    <property type="nucleotide sequence ID" value="NZ_FXAT01000005.1"/>
</dbReference>
<feature type="signal peptide" evidence="3">
    <location>
        <begin position="1"/>
        <end position="22"/>
    </location>
</feature>
<dbReference type="EMBL" id="FXAT01000005">
    <property type="protein sequence ID" value="SMG49467.1"/>
    <property type="molecule type" value="Genomic_DNA"/>
</dbReference>
<sequence length="413" mass="43778">MNFRRFIASIAKCGVTSLLAFAALTTAWPAAAQSNAPLKIGVLTDMSSAYSDLAGKYSVAAAQMAIEDFGGTVNGRKIELVTADHQMKPAVGSAILTQWFDRDNVAAVFSLAGSSVAMAASAIAKTRPTRTVVYTIAQTPELNGKACLPNSIHWSPDFYALGVPPTRYVSQKLGKAWYVMVQDTAAGPPAYNAAIEGIKSGGGRLAGEVRVPVNAGDVSSFVLQAQALRPTSLAVGFGGTDMVNVVKAARQFGMTQGGVTLVANGGLFATDIKAMGLDQAAGIVFATPFYPEMNADALAWSKRFMARTGVVPAFSHVAEYEAVTHYLKAVQQTRSDDATIVVPAMKAMPVNSFAVRNGHIRADTELIRPMYLARVKMPSQSKSVFDYAELLAVVPPDEAYSPLARSECPLVKK</sequence>
<dbReference type="OrthoDB" id="9794826at2"/>